<accession>A0A0D8BA00</accession>
<keyword evidence="3" id="KW-1185">Reference proteome</keyword>
<organism evidence="2 3">
    <name type="scientific">Frankia torreyi</name>
    <dbReference type="NCBI Taxonomy" id="1856"/>
    <lineage>
        <taxon>Bacteria</taxon>
        <taxon>Bacillati</taxon>
        <taxon>Actinomycetota</taxon>
        <taxon>Actinomycetes</taxon>
        <taxon>Frankiales</taxon>
        <taxon>Frankiaceae</taxon>
        <taxon>Frankia</taxon>
    </lineage>
</organism>
<sequence>MPLHWRGQARSIAFTRHDTHLRAENSQLCGFIPMIGIVPTGEQTGTVTKDVALYWDADQNIDAAELQDVFSGPEITIWSGVFVVANEPFDHIWLWLTATEPGTCRIDAEDQAIEAGVCRPAFAYRTPTIVEGESLAYLTKPRPADQPGPHGERRYELGATGHGPAAARLAERIVSQIRRFDRDRSAQPIITSYPADRAEETRPAGIVIDKSHVRLVITS</sequence>
<dbReference type="PATRIC" id="fig|1502723.3.peg.4561"/>
<reference evidence="2 3" key="2">
    <citation type="journal article" date="2016" name="Genome Announc.">
        <title>Permanent Draft Genome Sequences for Two Variants of Frankia sp. Strain CpI1, the First Frankia Strain Isolated from Root Nodules of Comptonia peregrina.</title>
        <authorList>
            <person name="Oshone R."/>
            <person name="Hurst S.G.IV."/>
            <person name="Abebe-Akele F."/>
            <person name="Simpson S."/>
            <person name="Morris K."/>
            <person name="Thomas W.K."/>
            <person name="Tisa L.S."/>
        </authorList>
    </citation>
    <scope>NUCLEOTIDE SEQUENCE [LARGE SCALE GENOMIC DNA]</scope>
    <source>
        <strain evidence="3">CpI1-S</strain>
    </source>
</reference>
<dbReference type="AlphaFoldDB" id="A0A0D8BA00"/>
<evidence type="ECO:0000313" key="2">
    <source>
        <dbReference type="EMBL" id="KJE21108.1"/>
    </source>
</evidence>
<name>A0A0D8BA00_9ACTN</name>
<dbReference type="EMBL" id="JYFN01000044">
    <property type="protein sequence ID" value="KJE21108.1"/>
    <property type="molecule type" value="Genomic_DNA"/>
</dbReference>
<gene>
    <name evidence="2" type="ORF">FF36_04613</name>
</gene>
<comment type="caution">
    <text evidence="2">The sequence shown here is derived from an EMBL/GenBank/DDBJ whole genome shotgun (WGS) entry which is preliminary data.</text>
</comment>
<evidence type="ECO:0000256" key="1">
    <source>
        <dbReference type="SAM" id="MobiDB-lite"/>
    </source>
</evidence>
<reference evidence="3" key="1">
    <citation type="submission" date="2015-02" db="EMBL/GenBank/DDBJ databases">
        <title>Draft Genome of Frankia sp. CpI1-S.</title>
        <authorList>
            <person name="Oshone R.T."/>
            <person name="Ngom M."/>
            <person name="Ghodhbane-Gtari F."/>
            <person name="Gtari M."/>
            <person name="Morris K."/>
            <person name="Thomas K."/>
            <person name="Sen A."/>
            <person name="Tisa L.S."/>
        </authorList>
    </citation>
    <scope>NUCLEOTIDE SEQUENCE [LARGE SCALE GENOMIC DNA]</scope>
    <source>
        <strain evidence="3">CpI1-S</strain>
    </source>
</reference>
<evidence type="ECO:0000313" key="3">
    <source>
        <dbReference type="Proteomes" id="UP000032545"/>
    </source>
</evidence>
<proteinExistence type="predicted"/>
<feature type="region of interest" description="Disordered" evidence="1">
    <location>
        <begin position="139"/>
        <end position="161"/>
    </location>
</feature>
<protein>
    <submittedName>
        <fullName evidence="2">Uncharacterized protein</fullName>
    </submittedName>
</protein>
<dbReference type="Proteomes" id="UP000032545">
    <property type="component" value="Unassembled WGS sequence"/>
</dbReference>